<evidence type="ECO:0000256" key="1">
    <source>
        <dbReference type="ARBA" id="ARBA00022448"/>
    </source>
</evidence>
<feature type="domain" description="Glycolipid transfer protein" evidence="2">
    <location>
        <begin position="46"/>
        <end position="184"/>
    </location>
</feature>
<dbReference type="GO" id="GO:0005829">
    <property type="term" value="C:cytosol"/>
    <property type="evidence" value="ECO:0007669"/>
    <property type="project" value="TreeGrafter"/>
</dbReference>
<dbReference type="GO" id="GO:0016020">
    <property type="term" value="C:membrane"/>
    <property type="evidence" value="ECO:0007669"/>
    <property type="project" value="TreeGrafter"/>
</dbReference>
<dbReference type="FunFam" id="1.10.3520.10:FF:000001">
    <property type="entry name" value="Pleckstrin domain-containing family A member 8"/>
    <property type="match status" value="1"/>
</dbReference>
<proteinExistence type="predicted"/>
<reference evidence="3" key="1">
    <citation type="submission" date="2021-03" db="EMBL/GenBank/DDBJ databases">
        <title>Draft genome sequence of rust myrtle Austropuccinia psidii MF-1, a brazilian biotype.</title>
        <authorList>
            <person name="Quecine M.C."/>
            <person name="Pachon D.M.R."/>
            <person name="Bonatelli M.L."/>
            <person name="Correr F.H."/>
            <person name="Franceschini L.M."/>
            <person name="Leite T.F."/>
            <person name="Margarido G.R.A."/>
            <person name="Almeida C.A."/>
            <person name="Ferrarezi J.A."/>
            <person name="Labate C.A."/>
        </authorList>
    </citation>
    <scope>NUCLEOTIDE SEQUENCE</scope>
    <source>
        <strain evidence="3">MF-1</strain>
    </source>
</reference>
<keyword evidence="1" id="KW-0813">Transport</keyword>
<dbReference type="Gene3D" id="1.10.3520.10">
    <property type="entry name" value="Glycolipid transfer protein"/>
    <property type="match status" value="1"/>
</dbReference>
<dbReference type="PANTHER" id="PTHR10219">
    <property type="entry name" value="GLYCOLIPID TRANSFER PROTEIN-RELATED"/>
    <property type="match status" value="1"/>
</dbReference>
<dbReference type="Pfam" id="PF08718">
    <property type="entry name" value="GLTP"/>
    <property type="match status" value="1"/>
</dbReference>
<dbReference type="OrthoDB" id="205255at2759"/>
<sequence length="220" mass="24355">MTLARHHTACCTGQSAYVSKSSSSSAWVACGGGATAPYVPITDEGVDTEAFLEACEDLVKLFDLFGSKAFAVVQNDLTGNIAKIRNRYLAFPAESKTLERLVEHEKNEKKKDGTQGLLWLTRGLHFTYEGLRISQQNPGEELSVSFTKGYETTLKPYHSFVVKPVFGLAMKACPYRAALFEKLGPKDQVEVELEKWLTGLEKVVKRIQSFYEKGGYGKGL</sequence>
<dbReference type="GO" id="GO:1902388">
    <property type="term" value="F:ceramide 1-phosphate transfer activity"/>
    <property type="evidence" value="ECO:0007669"/>
    <property type="project" value="TreeGrafter"/>
</dbReference>
<dbReference type="InterPro" id="IPR014830">
    <property type="entry name" value="Glycolipid_transfer_prot_dom"/>
</dbReference>
<dbReference type="GO" id="GO:1902387">
    <property type="term" value="F:ceramide 1-phosphate binding"/>
    <property type="evidence" value="ECO:0007669"/>
    <property type="project" value="TreeGrafter"/>
</dbReference>
<name>A0A9Q3PL42_9BASI</name>
<protein>
    <recommendedName>
        <fullName evidence="2">Glycolipid transfer protein domain-containing protein</fullName>
    </recommendedName>
</protein>
<dbReference type="PANTHER" id="PTHR10219:SF25">
    <property type="entry name" value="PLECKSTRIN HOMOLOGY DOMAIN-CONTAINING FAMILY A MEMBER 8"/>
    <property type="match status" value="1"/>
</dbReference>
<dbReference type="Proteomes" id="UP000765509">
    <property type="component" value="Unassembled WGS sequence"/>
</dbReference>
<keyword evidence="4" id="KW-1185">Reference proteome</keyword>
<dbReference type="AlphaFoldDB" id="A0A9Q3PL42"/>
<accession>A0A9Q3PL42</accession>
<dbReference type="SUPFAM" id="SSF110004">
    <property type="entry name" value="Glycolipid transfer protein, GLTP"/>
    <property type="match status" value="1"/>
</dbReference>
<organism evidence="3 4">
    <name type="scientific">Austropuccinia psidii MF-1</name>
    <dbReference type="NCBI Taxonomy" id="1389203"/>
    <lineage>
        <taxon>Eukaryota</taxon>
        <taxon>Fungi</taxon>
        <taxon>Dikarya</taxon>
        <taxon>Basidiomycota</taxon>
        <taxon>Pucciniomycotina</taxon>
        <taxon>Pucciniomycetes</taxon>
        <taxon>Pucciniales</taxon>
        <taxon>Sphaerophragmiaceae</taxon>
        <taxon>Austropuccinia</taxon>
    </lineage>
</organism>
<evidence type="ECO:0000313" key="3">
    <source>
        <dbReference type="EMBL" id="MBW0564411.1"/>
    </source>
</evidence>
<dbReference type="EMBL" id="AVOT02075786">
    <property type="protein sequence ID" value="MBW0564411.1"/>
    <property type="molecule type" value="Genomic_DNA"/>
</dbReference>
<evidence type="ECO:0000259" key="2">
    <source>
        <dbReference type="Pfam" id="PF08718"/>
    </source>
</evidence>
<gene>
    <name evidence="3" type="ORF">O181_104126</name>
</gene>
<dbReference type="InterPro" id="IPR036497">
    <property type="entry name" value="GLTP_sf"/>
</dbReference>
<evidence type="ECO:0000313" key="4">
    <source>
        <dbReference type="Proteomes" id="UP000765509"/>
    </source>
</evidence>
<comment type="caution">
    <text evidence="3">The sequence shown here is derived from an EMBL/GenBank/DDBJ whole genome shotgun (WGS) entry which is preliminary data.</text>
</comment>